<dbReference type="KEGG" id="scn:Solca_3038"/>
<dbReference type="OrthoDB" id="5416147at2"/>
<name>H8KSE9_SOLCM</name>
<sequence>MRKAIRLLIAVLFIIGVVYFLGPTPEKPVYNASLPIVPADTEQLQLYVKNIDSPHKIKPGNESQIIWNDSTKSKTTYVILYLHGFSASQEEGNPVHKEFAKRYGCNLYLARLSEHGIDTSDALANLTAEKYWRSAVQAYAVAKQLGEKVIILSTSTGGTLALKLAATYPEIYGLINLSPNVAINDPAAFITNDPWGLQLTKLVTGSDFKSSPVDNPELTKYWYYSYRCEAVPALEELVETSMTKKTFEKVKCPVLIVCYYKDEKNQDPTVKVSAMKEMMSQLGTPDSEKEFKPLPGPETHVIGNHIRSKDVKSVQSACYEFAEKVLKLHPQPTV</sequence>
<reference evidence="2" key="1">
    <citation type="submission" date="2012-02" db="EMBL/GenBank/DDBJ databases">
        <title>The complete genome of Solitalea canadensis DSM 3403.</title>
        <authorList>
            <consortium name="US DOE Joint Genome Institute (JGI-PGF)"/>
            <person name="Lucas S."/>
            <person name="Copeland A."/>
            <person name="Lapidus A."/>
            <person name="Glavina del Rio T."/>
            <person name="Dalin E."/>
            <person name="Tice H."/>
            <person name="Bruce D."/>
            <person name="Goodwin L."/>
            <person name="Pitluck S."/>
            <person name="Peters L."/>
            <person name="Ovchinnikova G."/>
            <person name="Lu M."/>
            <person name="Kyrpides N."/>
            <person name="Mavromatis K."/>
            <person name="Ivanova N."/>
            <person name="Brettin T."/>
            <person name="Detter J.C."/>
            <person name="Han C."/>
            <person name="Larimer F."/>
            <person name="Land M."/>
            <person name="Hauser L."/>
            <person name="Markowitz V."/>
            <person name="Cheng J.-F."/>
            <person name="Hugenholtz P."/>
            <person name="Woyke T."/>
            <person name="Wu D."/>
            <person name="Spring S."/>
            <person name="Schroeder M."/>
            <person name="Kopitz M."/>
            <person name="Brambilla E."/>
            <person name="Klenk H.-P."/>
            <person name="Eisen J.A."/>
        </authorList>
    </citation>
    <scope>NUCLEOTIDE SEQUENCE</scope>
    <source>
        <strain evidence="2">DSM 3403</strain>
    </source>
</reference>
<dbReference type="eggNOG" id="COG1647">
    <property type="taxonomic scope" value="Bacteria"/>
</dbReference>
<dbReference type="PANTHER" id="PTHR43798">
    <property type="entry name" value="MONOACYLGLYCEROL LIPASE"/>
    <property type="match status" value="1"/>
</dbReference>
<dbReference type="InterPro" id="IPR029058">
    <property type="entry name" value="AB_hydrolase_fold"/>
</dbReference>
<gene>
    <name evidence="2" type="ordered locus">Solca_3038</name>
</gene>
<dbReference type="AlphaFoldDB" id="H8KSE9"/>
<keyword evidence="1" id="KW-0378">Hydrolase</keyword>
<dbReference type="Gene3D" id="3.40.50.1820">
    <property type="entry name" value="alpha/beta hydrolase"/>
    <property type="match status" value="1"/>
</dbReference>
<dbReference type="GO" id="GO:0016020">
    <property type="term" value="C:membrane"/>
    <property type="evidence" value="ECO:0007669"/>
    <property type="project" value="TreeGrafter"/>
</dbReference>
<dbReference type="HOGENOM" id="CLU_070536_0_0_10"/>
<dbReference type="InterPro" id="IPR050266">
    <property type="entry name" value="AB_hydrolase_sf"/>
</dbReference>
<accession>H8KSE9</accession>
<dbReference type="STRING" id="929556.Solca_3038"/>
<dbReference type="SUPFAM" id="SSF53474">
    <property type="entry name" value="alpha/beta-Hydrolases"/>
    <property type="match status" value="1"/>
</dbReference>
<dbReference type="EMBL" id="CP003349">
    <property type="protein sequence ID" value="AFD08057.1"/>
    <property type="molecule type" value="Genomic_DNA"/>
</dbReference>
<dbReference type="PANTHER" id="PTHR43798:SF31">
    <property type="entry name" value="AB HYDROLASE SUPERFAMILY PROTEIN YCLE"/>
    <property type="match status" value="1"/>
</dbReference>
<dbReference type="RefSeq" id="WP_014681284.1">
    <property type="nucleotide sequence ID" value="NC_017770.1"/>
</dbReference>
<evidence type="ECO:0000313" key="3">
    <source>
        <dbReference type="Proteomes" id="UP000007590"/>
    </source>
</evidence>
<keyword evidence="3" id="KW-1185">Reference proteome</keyword>
<proteinExistence type="predicted"/>
<dbReference type="GO" id="GO:0016787">
    <property type="term" value="F:hydrolase activity"/>
    <property type="evidence" value="ECO:0007669"/>
    <property type="project" value="UniProtKB-KW"/>
</dbReference>
<evidence type="ECO:0000313" key="2">
    <source>
        <dbReference type="EMBL" id="AFD08057.1"/>
    </source>
</evidence>
<organism evidence="2 3">
    <name type="scientific">Solitalea canadensis (strain ATCC 29591 / DSM 3403 / JCM 21819 / LMG 8368 / NBRC 15130 / NCIMB 12057 / USAM 9D)</name>
    <name type="common">Flexibacter canadensis</name>
    <dbReference type="NCBI Taxonomy" id="929556"/>
    <lineage>
        <taxon>Bacteria</taxon>
        <taxon>Pseudomonadati</taxon>
        <taxon>Bacteroidota</taxon>
        <taxon>Sphingobacteriia</taxon>
        <taxon>Sphingobacteriales</taxon>
        <taxon>Sphingobacteriaceae</taxon>
        <taxon>Solitalea</taxon>
    </lineage>
</organism>
<protein>
    <submittedName>
        <fullName evidence="2">Esterase/lipase</fullName>
    </submittedName>
</protein>
<dbReference type="Proteomes" id="UP000007590">
    <property type="component" value="Chromosome"/>
</dbReference>
<evidence type="ECO:0000256" key="1">
    <source>
        <dbReference type="ARBA" id="ARBA00022801"/>
    </source>
</evidence>